<dbReference type="EMBL" id="JASBNA010000053">
    <property type="protein sequence ID" value="KAK7679951.1"/>
    <property type="molecule type" value="Genomic_DNA"/>
</dbReference>
<evidence type="ECO:0000313" key="2">
    <source>
        <dbReference type="EMBL" id="KAK7679951.1"/>
    </source>
</evidence>
<dbReference type="EMBL" id="JASBNA010000098">
    <property type="protein sequence ID" value="KAK7677007.1"/>
    <property type="molecule type" value="Genomic_DNA"/>
</dbReference>
<evidence type="ECO:0000313" key="3">
    <source>
        <dbReference type="Proteomes" id="UP001385951"/>
    </source>
</evidence>
<sequence length="83" mass="9420">MCMHEVVGDYHRGCQHFHARYYTGIVTDCNSEYCKSSKAHKHKAPNCGCVAVATEDRRVQNLIQAKHEDCGGPSEYSYRGRRA</sequence>
<evidence type="ECO:0000313" key="1">
    <source>
        <dbReference type="EMBL" id="KAK7677007.1"/>
    </source>
</evidence>
<proteinExistence type="predicted"/>
<comment type="caution">
    <text evidence="1">The sequence shown here is derived from an EMBL/GenBank/DDBJ whole genome shotgun (WGS) entry which is preliminary data.</text>
</comment>
<protein>
    <submittedName>
        <fullName evidence="1">Uncharacterized protein</fullName>
    </submittedName>
</protein>
<dbReference type="Proteomes" id="UP001385951">
    <property type="component" value="Unassembled WGS sequence"/>
</dbReference>
<keyword evidence="3" id="KW-1185">Reference proteome</keyword>
<organism evidence="1 3">
    <name type="scientific">Cerrena zonata</name>
    <dbReference type="NCBI Taxonomy" id="2478898"/>
    <lineage>
        <taxon>Eukaryota</taxon>
        <taxon>Fungi</taxon>
        <taxon>Dikarya</taxon>
        <taxon>Basidiomycota</taxon>
        <taxon>Agaricomycotina</taxon>
        <taxon>Agaricomycetes</taxon>
        <taxon>Polyporales</taxon>
        <taxon>Cerrenaceae</taxon>
        <taxon>Cerrena</taxon>
    </lineage>
</organism>
<reference evidence="1 3" key="1">
    <citation type="submission" date="2022-09" db="EMBL/GenBank/DDBJ databases">
        <authorList>
            <person name="Palmer J.M."/>
        </authorList>
    </citation>
    <scope>NUCLEOTIDE SEQUENCE [LARGE SCALE GENOMIC DNA]</scope>
    <source>
        <strain evidence="1 3">DSM 7382</strain>
    </source>
</reference>
<name>A0AAW0FII7_9APHY</name>
<accession>A0AAW0FII7</accession>
<dbReference type="AlphaFoldDB" id="A0AAW0FII7"/>
<gene>
    <name evidence="2" type="ORF">QCA50_016897</name>
    <name evidence="1" type="ORF">QCA50_020036</name>
</gene>